<evidence type="ECO:0000259" key="1">
    <source>
        <dbReference type="Pfam" id="PF01402"/>
    </source>
</evidence>
<name>A0A147IU89_9SPHN</name>
<reference evidence="2 3" key="1">
    <citation type="journal article" date="2016" name="Front. Microbiol.">
        <title>Genomic Resource of Rice Seed Associated Bacteria.</title>
        <authorList>
            <person name="Midha S."/>
            <person name="Bansal K."/>
            <person name="Sharma S."/>
            <person name="Kumar N."/>
            <person name="Patil P.P."/>
            <person name="Chaudhry V."/>
            <person name="Patil P.B."/>
        </authorList>
    </citation>
    <scope>NUCLEOTIDE SEQUENCE [LARGE SCALE GENOMIC DNA]</scope>
    <source>
        <strain evidence="2 3">NS355</strain>
    </source>
</reference>
<dbReference type="Proteomes" id="UP000073923">
    <property type="component" value="Unassembled WGS sequence"/>
</dbReference>
<dbReference type="PATRIC" id="fig|172044.3.peg.1321"/>
<dbReference type="InterPro" id="IPR010985">
    <property type="entry name" value="Ribbon_hlx_hlx"/>
</dbReference>
<evidence type="ECO:0000313" key="3">
    <source>
        <dbReference type="Proteomes" id="UP000073923"/>
    </source>
</evidence>
<dbReference type="GO" id="GO:0006355">
    <property type="term" value="P:regulation of DNA-templated transcription"/>
    <property type="evidence" value="ECO:0007669"/>
    <property type="project" value="InterPro"/>
</dbReference>
<evidence type="ECO:0000313" key="2">
    <source>
        <dbReference type="EMBL" id="KTT99115.1"/>
    </source>
</evidence>
<dbReference type="Gene3D" id="1.10.1220.10">
    <property type="entry name" value="Met repressor-like"/>
    <property type="match status" value="1"/>
</dbReference>
<gene>
    <name evidence="2" type="ORF">NS355_07700</name>
</gene>
<organism evidence="2 3">
    <name type="scientific">Sphingomonas yabuuchiae</name>
    <dbReference type="NCBI Taxonomy" id="172044"/>
    <lineage>
        <taxon>Bacteria</taxon>
        <taxon>Pseudomonadati</taxon>
        <taxon>Pseudomonadota</taxon>
        <taxon>Alphaproteobacteria</taxon>
        <taxon>Sphingomonadales</taxon>
        <taxon>Sphingomonadaceae</taxon>
        <taxon>Sphingomonas</taxon>
    </lineage>
</organism>
<dbReference type="Pfam" id="PF01402">
    <property type="entry name" value="RHH_1"/>
    <property type="match status" value="1"/>
</dbReference>
<dbReference type="EMBL" id="LDTF01000031">
    <property type="protein sequence ID" value="KTT99115.1"/>
    <property type="molecule type" value="Genomic_DNA"/>
</dbReference>
<dbReference type="AlphaFoldDB" id="A0A147IU89"/>
<feature type="domain" description="Ribbon-helix-helix protein CopG" evidence="1">
    <location>
        <begin position="14"/>
        <end position="48"/>
    </location>
</feature>
<dbReference type="InterPro" id="IPR013321">
    <property type="entry name" value="Arc_rbn_hlx_hlx"/>
</dbReference>
<sequence length="102" mass="11881">MLGSWFLSTKTHCTVRIPRDLRDQVDAVAARQNRSTSDVIRLAIEQFVAGAKRADDSQLRHMRVTEYRQIALDAIIRENHPELRDHLIAQTDLRMEQYHGTR</sequence>
<protein>
    <recommendedName>
        <fullName evidence="1">Ribbon-helix-helix protein CopG domain-containing protein</fullName>
    </recommendedName>
</protein>
<dbReference type="InterPro" id="IPR002145">
    <property type="entry name" value="CopG"/>
</dbReference>
<proteinExistence type="predicted"/>
<accession>A0A147IU89</accession>
<comment type="caution">
    <text evidence="2">The sequence shown here is derived from an EMBL/GenBank/DDBJ whole genome shotgun (WGS) entry which is preliminary data.</text>
</comment>
<dbReference type="SUPFAM" id="SSF47598">
    <property type="entry name" value="Ribbon-helix-helix"/>
    <property type="match status" value="1"/>
</dbReference>